<evidence type="ECO:0000259" key="5">
    <source>
        <dbReference type="Pfam" id="PF04357"/>
    </source>
</evidence>
<keyword evidence="2" id="KW-0812">Transmembrane</keyword>
<evidence type="ECO:0000256" key="3">
    <source>
        <dbReference type="ARBA" id="ARBA00022989"/>
    </source>
</evidence>
<keyword evidence="3" id="KW-1133">Transmembrane helix</keyword>
<keyword evidence="7" id="KW-1185">Reference proteome</keyword>
<gene>
    <name evidence="6" type="ORF">LLW09_21200</name>
</gene>
<dbReference type="Proteomes" id="UP001336015">
    <property type="component" value="Unassembled WGS sequence"/>
</dbReference>
<evidence type="ECO:0000256" key="4">
    <source>
        <dbReference type="ARBA" id="ARBA00023136"/>
    </source>
</evidence>
<dbReference type="Pfam" id="PF04357">
    <property type="entry name" value="TamB"/>
    <property type="match status" value="1"/>
</dbReference>
<accession>A0ABU6BXL7</accession>
<feature type="domain" description="Translocation and assembly module TamB C-terminal" evidence="5">
    <location>
        <begin position="899"/>
        <end position="1230"/>
    </location>
</feature>
<dbReference type="PANTHER" id="PTHR36985">
    <property type="entry name" value="TRANSLOCATION AND ASSEMBLY MODULE SUBUNIT TAMB"/>
    <property type="match status" value="1"/>
</dbReference>
<dbReference type="InterPro" id="IPR007452">
    <property type="entry name" value="TamB_C"/>
</dbReference>
<name>A0ABU6BXL7_9PSED</name>
<comment type="subcellular location">
    <subcellularLocation>
        <location evidence="1">Membrane</location>
        <topology evidence="1">Single-pass membrane protein</topology>
    </subcellularLocation>
</comment>
<evidence type="ECO:0000313" key="7">
    <source>
        <dbReference type="Proteomes" id="UP001336015"/>
    </source>
</evidence>
<dbReference type="RefSeq" id="WP_081088286.1">
    <property type="nucleotide sequence ID" value="NZ_CAJFCM010000001.1"/>
</dbReference>
<dbReference type="EMBL" id="JAJGWQ010000017">
    <property type="protein sequence ID" value="MEB3785049.1"/>
    <property type="molecule type" value="Genomic_DNA"/>
</dbReference>
<keyword evidence="4" id="KW-0472">Membrane</keyword>
<evidence type="ECO:0000256" key="2">
    <source>
        <dbReference type="ARBA" id="ARBA00022692"/>
    </source>
</evidence>
<reference evidence="6 7" key="1">
    <citation type="journal article" date="2023" name="Int J Dairy Technol">
        <title>Genome based analysis of Pseudomonas paracarnis RQ057, a strain responsible for blue discoloration spoilage in processed cheese.</title>
        <authorList>
            <person name="Rodrigues Rd.S."/>
            <person name="Machado S.G."/>
            <person name="de Carvalho A.F."/>
            <person name="Nero L.A."/>
        </authorList>
    </citation>
    <scope>NUCLEOTIDE SEQUENCE [LARGE SCALE GENOMIC DNA]</scope>
    <source>
        <strain evidence="6 7">RQ057</strain>
    </source>
</reference>
<dbReference type="PANTHER" id="PTHR36985:SF1">
    <property type="entry name" value="TRANSLOCATION AND ASSEMBLY MODULE SUBUNIT TAMB"/>
    <property type="match status" value="1"/>
</dbReference>
<evidence type="ECO:0000313" key="6">
    <source>
        <dbReference type="EMBL" id="MEB3785049.1"/>
    </source>
</evidence>
<evidence type="ECO:0000256" key="1">
    <source>
        <dbReference type="ARBA" id="ARBA00004167"/>
    </source>
</evidence>
<sequence length="1230" mass="131917">MRGLKIAGLALFAILVLLLLTLWTVLGTQAGSRWVLGQVPGLSVENFHGRLGGQWSADHLLWQQDGSRVELNAPKFDWSPGCLLRMTLCIDQLDVEQVSLEFAPSTDESSSGPIQLPELKLPVAIQLGDVRIGRLLFNGSEELKGLQLAAHWTGAGMQIDSVHLQRDDLVLDLAGLLQPTGDWPLNATGNLSLPYAPGGVPWSVALKIDGDLLKTLKLDADSSGYLPAKLTGELQPLVENLPAQVHITSESFKPSADLPDTLQLNQLDLSAEGDLSNGYQLLGKAVLPAEKGPVDLLLKGKVDAKGAQIAGLDLTAGDKQSLKLSANLDWQQGFSADAKIDWLDFPWHRLYPLIDEPQVALRTFNGEISYKDGNYLGNLKADLDGPAGKFNVVTPFSGDLKQVFLPELKLSAGQGKAEGHLNLQFADGIAWDTALDLSALNPAYWVAELPGTLAGPLRSKGEFKNEQLKLNADLDLKGRLRGQTAVLAAKAEGAGEQWTLANLDIRLGDNRINGSGSLQQRLAGQIDIKLARLAQLWPQLRGQVNGRVEVAGTLKAPQGKLDLKGQQLAFADNRLQSLNLDANLDSAQRAKLDLKANGIQSGETQVGNLTASAQGDIKSQKVQLALTGPLVKLALALDGNLDKDNWRGRLASGDVQAGGQDWRLQAPAKIERLADGKLTFGAHCWVSGGASLCGEDQRLMPEPKLRYHLKQFPLDSLAGFLPKDFAWQGRLNADVQLDLPQSGPKGVVAVDASGGTLRVRDKGQWLDFPYDTLKLETTLNPKRIDTQLNFRGGKLGELLLQAQINPLPNNKPITGTFSLTGLDLAVARPFVPMVETLNGKLNGNGRISGGLLAPLVNGNLNLVDGEVSGPELPISLEGLNLQAQIAGESVQLNGGWHSGKAGQGSLTGQIDWGRALVVDLSLKGSQLPVAVEPYAKLEVAPDLKISLKDDKLAIAGKVHIPRGDITVRELPPSTVKVSDDTVIIGSQTEEGKPPMAMAMAMDIDVEVGEDQLNFAGFGLTAKVQGHVHIGDNMDTRGELWLNDGRYRAYGQRLNVRRARLLFAGPLDQPFLDIEAVRVVVESSRTVTAGIRLSGSAEQPTTQIFSEPAMAQEDALSYLVLGRSRTNTGEDNNMLAEAALGLGLMGSAGVTSDIANKLGIQDFDLDTQGTGNSTAVVASGKINEKLSLRYGVGVFEPANTIALRYLLSKKVYLEVATGVASSLDIFYKRDF</sequence>
<protein>
    <submittedName>
        <fullName evidence="6">Translocation/assembly module TamB</fullName>
    </submittedName>
</protein>
<organism evidence="6 7">
    <name type="scientific">Pseudomonas paracarnis</name>
    <dbReference type="NCBI Taxonomy" id="2750625"/>
    <lineage>
        <taxon>Bacteria</taxon>
        <taxon>Pseudomonadati</taxon>
        <taxon>Pseudomonadota</taxon>
        <taxon>Gammaproteobacteria</taxon>
        <taxon>Pseudomonadales</taxon>
        <taxon>Pseudomonadaceae</taxon>
        <taxon>Pseudomonas</taxon>
    </lineage>
</organism>
<comment type="caution">
    <text evidence="6">The sequence shown here is derived from an EMBL/GenBank/DDBJ whole genome shotgun (WGS) entry which is preliminary data.</text>
</comment>
<proteinExistence type="predicted"/>